<sequence length="98" mass="11065">MSDKQTDPDRIIFPCLIKALFDSGEKDPNVRLFWGVLSDDVEMVKKALDEGADVNGTDKALIKRHYQALTTGKASLLLIENILKIFFNRGNVEQRAEQ</sequence>
<accession>A0A450SPE9</accession>
<dbReference type="EMBL" id="CAADFD010000024">
    <property type="protein sequence ID" value="VFJ55827.1"/>
    <property type="molecule type" value="Genomic_DNA"/>
</dbReference>
<name>A0A450SPE9_9GAMM</name>
<evidence type="ECO:0000313" key="1">
    <source>
        <dbReference type="EMBL" id="VFJ55827.1"/>
    </source>
</evidence>
<evidence type="ECO:0008006" key="4">
    <source>
        <dbReference type="Google" id="ProtNLM"/>
    </source>
</evidence>
<gene>
    <name evidence="2" type="ORF">BECKFW1821A_GA0114235_108410</name>
    <name evidence="1" type="ORF">BECKFW1821B_GA0114236_102420</name>
    <name evidence="3" type="ORF">BECKFW1821C_GA0114237_10983</name>
</gene>
<evidence type="ECO:0000313" key="2">
    <source>
        <dbReference type="EMBL" id="VFJ58629.1"/>
    </source>
</evidence>
<dbReference type="EMBL" id="CAADEW010000084">
    <property type="protein sequence ID" value="VFJ58629.1"/>
    <property type="molecule type" value="Genomic_DNA"/>
</dbReference>
<protein>
    <recommendedName>
        <fullName evidence="4">Ankyrin repeat-containing protein</fullName>
    </recommendedName>
</protein>
<organism evidence="1">
    <name type="scientific">Candidatus Kentrum sp. FW</name>
    <dbReference type="NCBI Taxonomy" id="2126338"/>
    <lineage>
        <taxon>Bacteria</taxon>
        <taxon>Pseudomonadati</taxon>
        <taxon>Pseudomonadota</taxon>
        <taxon>Gammaproteobacteria</taxon>
        <taxon>Candidatus Kentrum</taxon>
    </lineage>
</organism>
<dbReference type="AlphaFoldDB" id="A0A450SPE9"/>
<evidence type="ECO:0000313" key="3">
    <source>
        <dbReference type="EMBL" id="VFJ76089.1"/>
    </source>
</evidence>
<dbReference type="EMBL" id="CAADFE010000098">
    <property type="protein sequence ID" value="VFJ76089.1"/>
    <property type="molecule type" value="Genomic_DNA"/>
</dbReference>
<proteinExistence type="predicted"/>
<reference evidence="1" key="1">
    <citation type="submission" date="2019-02" db="EMBL/GenBank/DDBJ databases">
        <authorList>
            <person name="Gruber-Vodicka R. H."/>
            <person name="Seah K. B. B."/>
        </authorList>
    </citation>
    <scope>NUCLEOTIDE SEQUENCE</scope>
    <source>
        <strain evidence="1">BECK_BZ106</strain>
        <strain evidence="3">BECK_BZ131</strain>
        <strain evidence="2">BECK_BZ15</strain>
    </source>
</reference>